<feature type="domain" description="Peptidase C1A papain C-terminal" evidence="1">
    <location>
        <begin position="122"/>
        <end position="199"/>
    </location>
</feature>
<geneLocation type="plasmid" evidence="2">
    <name>unnamed1</name>
</geneLocation>
<dbReference type="Gene3D" id="3.90.70.10">
    <property type="entry name" value="Cysteine proteinases"/>
    <property type="match status" value="1"/>
</dbReference>
<dbReference type="InterPro" id="IPR038765">
    <property type="entry name" value="Papain-like_cys_pep_sf"/>
</dbReference>
<dbReference type="SUPFAM" id="SSF54001">
    <property type="entry name" value="Cysteine proteinases"/>
    <property type="match status" value="1"/>
</dbReference>
<keyword evidence="2" id="KW-0614">Plasmid</keyword>
<protein>
    <submittedName>
        <fullName evidence="2">Peptidase C1</fullName>
    </submittedName>
</protein>
<dbReference type="KEGG" id="spha:D3Y57_01760"/>
<organism evidence="2 3">
    <name type="scientific">Sphingomonas paeninsulae</name>
    <dbReference type="NCBI Taxonomy" id="2319844"/>
    <lineage>
        <taxon>Bacteria</taxon>
        <taxon>Pseudomonadati</taxon>
        <taxon>Pseudomonadota</taxon>
        <taxon>Alphaproteobacteria</taxon>
        <taxon>Sphingomonadales</taxon>
        <taxon>Sphingomonadaceae</taxon>
        <taxon>Sphingomonas</taxon>
    </lineage>
</organism>
<evidence type="ECO:0000259" key="1">
    <source>
        <dbReference type="Pfam" id="PF00112"/>
    </source>
</evidence>
<proteinExistence type="predicted"/>
<dbReference type="InterPro" id="IPR000668">
    <property type="entry name" value="Peptidase_C1A_C"/>
</dbReference>
<gene>
    <name evidence="2" type="ORF">D3Y57_01760</name>
</gene>
<sequence>MLIIGTDLRPMFGPVRDQAQRPTCLAFAASDAHAALRPEWTPLSCEFVFYHAQRRANRSPVQGATLGSILEALRHDGQPPEVGWPYLSDLPSDHADWLPPSDLSPIFRRGGIPSSNILATVIQKLDQQEPVILLKTLSASFFVPTLTGIVDPALDEVPEPTLRHATVAVGHGTIDGSTAILIRNSWGSSWGINGHAWLTERFLNPRLFATASLKEDINVSADPVTA</sequence>
<dbReference type="Pfam" id="PF00112">
    <property type="entry name" value="Peptidase_C1"/>
    <property type="match status" value="1"/>
</dbReference>
<name>A0A494TCL5_SPHPE</name>
<dbReference type="GO" id="GO:0006508">
    <property type="term" value="P:proteolysis"/>
    <property type="evidence" value="ECO:0007669"/>
    <property type="project" value="InterPro"/>
</dbReference>
<reference evidence="2 3" key="1">
    <citation type="submission" date="2018-09" db="EMBL/GenBank/DDBJ databases">
        <title>Sphingomonas peninsula sp. nov., isolated from fildes peninsula, Antarctic soil.</title>
        <authorList>
            <person name="Yingchao G."/>
        </authorList>
    </citation>
    <scope>NUCLEOTIDE SEQUENCE [LARGE SCALE GENOMIC DNA]</scope>
    <source>
        <strain evidence="2 3">YZ-8</strain>
        <plasmid evidence="2 3">unnamed1</plasmid>
    </source>
</reference>
<evidence type="ECO:0000313" key="3">
    <source>
        <dbReference type="Proteomes" id="UP000276254"/>
    </source>
</evidence>
<dbReference type="EMBL" id="CP032828">
    <property type="protein sequence ID" value="AYJ84833.1"/>
    <property type="molecule type" value="Genomic_DNA"/>
</dbReference>
<evidence type="ECO:0000313" key="2">
    <source>
        <dbReference type="EMBL" id="AYJ84833.1"/>
    </source>
</evidence>
<dbReference type="GO" id="GO:0008234">
    <property type="term" value="F:cysteine-type peptidase activity"/>
    <property type="evidence" value="ECO:0007669"/>
    <property type="project" value="InterPro"/>
</dbReference>
<dbReference type="Proteomes" id="UP000276254">
    <property type="component" value="Plasmid unnamed1"/>
</dbReference>
<dbReference type="AlphaFoldDB" id="A0A494TCL5"/>
<accession>A0A494TCL5</accession>
<keyword evidence="3" id="KW-1185">Reference proteome</keyword>
<dbReference type="OrthoDB" id="5318987at2"/>